<gene>
    <name evidence="2" type="ORF">GCM10009846_13890</name>
</gene>
<keyword evidence="3" id="KW-1185">Reference proteome</keyword>
<evidence type="ECO:0000313" key="3">
    <source>
        <dbReference type="Proteomes" id="UP001501599"/>
    </source>
</evidence>
<feature type="transmembrane region" description="Helical" evidence="1">
    <location>
        <begin position="59"/>
        <end position="81"/>
    </location>
</feature>
<comment type="caution">
    <text evidence="2">The sequence shown here is derived from an EMBL/GenBank/DDBJ whole genome shotgun (WGS) entry which is preliminary data.</text>
</comment>
<organism evidence="2 3">
    <name type="scientific">Agrococcus versicolor</name>
    <dbReference type="NCBI Taxonomy" id="501482"/>
    <lineage>
        <taxon>Bacteria</taxon>
        <taxon>Bacillati</taxon>
        <taxon>Actinomycetota</taxon>
        <taxon>Actinomycetes</taxon>
        <taxon>Micrococcales</taxon>
        <taxon>Microbacteriaceae</taxon>
        <taxon>Agrococcus</taxon>
    </lineage>
</organism>
<evidence type="ECO:0000256" key="1">
    <source>
        <dbReference type="SAM" id="Phobius"/>
    </source>
</evidence>
<dbReference type="Proteomes" id="UP001501599">
    <property type="component" value="Unassembled WGS sequence"/>
</dbReference>
<dbReference type="EMBL" id="BAAAQT010000005">
    <property type="protein sequence ID" value="GAA2173140.1"/>
    <property type="molecule type" value="Genomic_DNA"/>
</dbReference>
<protein>
    <recommendedName>
        <fullName evidence="4">LPXTG cell wall anchor domain-containing protein</fullName>
    </recommendedName>
</protein>
<sequence>MPAEPFRVLDTDLRRLTGAWVVVDMVIEPNDVAPIAPSRRIVRVDAFAVDQLPVTATEIASWAIALVAVAIVVIGGAVLLVSRRRRARQAAETPVAEQGDPTDA</sequence>
<reference evidence="3" key="1">
    <citation type="journal article" date="2019" name="Int. J. Syst. Evol. Microbiol.">
        <title>The Global Catalogue of Microorganisms (GCM) 10K type strain sequencing project: providing services to taxonomists for standard genome sequencing and annotation.</title>
        <authorList>
            <consortium name="The Broad Institute Genomics Platform"/>
            <consortium name="The Broad Institute Genome Sequencing Center for Infectious Disease"/>
            <person name="Wu L."/>
            <person name="Ma J."/>
        </authorList>
    </citation>
    <scope>NUCLEOTIDE SEQUENCE [LARGE SCALE GENOMIC DNA]</scope>
    <source>
        <strain evidence="3">JCM 16026</strain>
    </source>
</reference>
<keyword evidence="1" id="KW-0472">Membrane</keyword>
<keyword evidence="1" id="KW-1133">Transmembrane helix</keyword>
<evidence type="ECO:0000313" key="2">
    <source>
        <dbReference type="EMBL" id="GAA2173140.1"/>
    </source>
</evidence>
<proteinExistence type="predicted"/>
<evidence type="ECO:0008006" key="4">
    <source>
        <dbReference type="Google" id="ProtNLM"/>
    </source>
</evidence>
<name>A0ABP5MEV1_9MICO</name>
<dbReference type="NCBIfam" id="TIGR01167">
    <property type="entry name" value="LPXTG_anchor"/>
    <property type="match status" value="1"/>
</dbReference>
<keyword evidence="1" id="KW-0812">Transmembrane</keyword>
<accession>A0ABP5MEV1</accession>